<organism evidence="9 10">
    <name type="scientific">Phyllobacterium leguminum</name>
    <dbReference type="NCBI Taxonomy" id="314237"/>
    <lineage>
        <taxon>Bacteria</taxon>
        <taxon>Pseudomonadati</taxon>
        <taxon>Pseudomonadota</taxon>
        <taxon>Alphaproteobacteria</taxon>
        <taxon>Hyphomicrobiales</taxon>
        <taxon>Phyllobacteriaceae</taxon>
        <taxon>Phyllobacterium</taxon>
    </lineage>
</organism>
<dbReference type="SUPFAM" id="SSF54211">
    <property type="entry name" value="Ribosomal protein S5 domain 2-like"/>
    <property type="match status" value="1"/>
</dbReference>
<comment type="function">
    <text evidence="5">This protein is involved in the repair of mismatches in DNA. It is required for dam-dependent methyl-directed DNA mismatch repair. May act as a 'molecular matchmaker', a protein that promotes the formation of a stable complex between two or more DNA-binding proteins in an ATP-dependent manner without itself being part of a final effector complex.</text>
</comment>
<dbReference type="GO" id="GO:0030983">
    <property type="term" value="F:mismatched DNA binding"/>
    <property type="evidence" value="ECO:0007669"/>
    <property type="project" value="InterPro"/>
</dbReference>
<dbReference type="AlphaFoldDB" id="A0A318T5R9"/>
<name>A0A318T5R9_9HYPH</name>
<feature type="region of interest" description="Disordered" evidence="6">
    <location>
        <begin position="1"/>
        <end position="41"/>
    </location>
</feature>
<accession>A0A318T5R9</accession>
<gene>
    <name evidence="5" type="primary">mutL</name>
    <name evidence="9" type="ORF">C7477_101101</name>
</gene>
<dbReference type="InterPro" id="IPR038973">
    <property type="entry name" value="MutL/Mlh/Pms-like"/>
</dbReference>
<dbReference type="PANTHER" id="PTHR10073">
    <property type="entry name" value="DNA MISMATCH REPAIR PROTEIN MLH, PMS, MUTL"/>
    <property type="match status" value="1"/>
</dbReference>
<reference evidence="9 10" key="1">
    <citation type="submission" date="2018-06" db="EMBL/GenBank/DDBJ databases">
        <title>Genomic Encyclopedia of Type Strains, Phase III (KMG-III): the genomes of soil and plant-associated and newly described type strains.</title>
        <authorList>
            <person name="Whitman W."/>
        </authorList>
    </citation>
    <scope>NUCLEOTIDE SEQUENCE [LARGE SCALE GENOMIC DNA]</scope>
    <source>
        <strain evidence="9 10">ORS 1419</strain>
    </source>
</reference>
<dbReference type="SUPFAM" id="SSF55874">
    <property type="entry name" value="ATPase domain of HSP90 chaperone/DNA topoisomerase II/histidine kinase"/>
    <property type="match status" value="1"/>
</dbReference>
<keyword evidence="4 5" id="KW-0234">DNA repair</keyword>
<evidence type="ECO:0000259" key="7">
    <source>
        <dbReference type="SMART" id="SM00853"/>
    </source>
</evidence>
<protein>
    <recommendedName>
        <fullName evidence="2 5">DNA mismatch repair protein MutL</fullName>
    </recommendedName>
</protein>
<dbReference type="Pfam" id="PF08676">
    <property type="entry name" value="MutL_C"/>
    <property type="match status" value="1"/>
</dbReference>
<dbReference type="NCBIfam" id="NF000953">
    <property type="entry name" value="PRK00095.2-4"/>
    <property type="match status" value="1"/>
</dbReference>
<evidence type="ECO:0000313" key="9">
    <source>
        <dbReference type="EMBL" id="PYE90429.1"/>
    </source>
</evidence>
<dbReference type="GO" id="GO:0006298">
    <property type="term" value="P:mismatch repair"/>
    <property type="evidence" value="ECO:0007669"/>
    <property type="project" value="UniProtKB-UniRule"/>
</dbReference>
<dbReference type="SUPFAM" id="SSF118116">
    <property type="entry name" value="DNA mismatch repair protein MutL"/>
    <property type="match status" value="1"/>
</dbReference>
<evidence type="ECO:0000256" key="4">
    <source>
        <dbReference type="ARBA" id="ARBA00023204"/>
    </source>
</evidence>
<dbReference type="InterPro" id="IPR013507">
    <property type="entry name" value="DNA_mismatch_S5_2-like"/>
</dbReference>
<dbReference type="Gene3D" id="3.30.1540.20">
    <property type="entry name" value="MutL, C-terminal domain, dimerisation subdomain"/>
    <property type="match status" value="1"/>
</dbReference>
<dbReference type="CDD" id="cd00782">
    <property type="entry name" value="MutL_Trans"/>
    <property type="match status" value="1"/>
</dbReference>
<dbReference type="InterPro" id="IPR020667">
    <property type="entry name" value="DNA_mismatch_repair_MutL"/>
</dbReference>
<evidence type="ECO:0000259" key="8">
    <source>
        <dbReference type="SMART" id="SM01340"/>
    </source>
</evidence>
<dbReference type="NCBIfam" id="TIGR00585">
    <property type="entry name" value="mutl"/>
    <property type="match status" value="1"/>
</dbReference>
<evidence type="ECO:0000256" key="2">
    <source>
        <dbReference type="ARBA" id="ARBA00021975"/>
    </source>
</evidence>
<dbReference type="InterPro" id="IPR014790">
    <property type="entry name" value="MutL_C"/>
</dbReference>
<dbReference type="Gene3D" id="3.30.1370.100">
    <property type="entry name" value="MutL, C-terminal domain, regulatory subdomain"/>
    <property type="match status" value="1"/>
</dbReference>
<dbReference type="CDD" id="cd16926">
    <property type="entry name" value="HATPase_MutL-MLH-PMS-like"/>
    <property type="match status" value="1"/>
</dbReference>
<dbReference type="InterPro" id="IPR014762">
    <property type="entry name" value="DNA_mismatch_repair_CS"/>
</dbReference>
<dbReference type="InterPro" id="IPR002099">
    <property type="entry name" value="MutL/Mlh/PMS"/>
</dbReference>
<sequence length="671" mass="71958">MVRNRHHPHPPANAGTFPARGKEGASPQENPLQSLPFPPSRESAYKLPMTIRQLSETIINQIAAGEVIERPASVVKELVENAIDAGATRIEVVTAGGGKTLIRVTDNGAGIPAGELPLAVSRHCTSKLTDDVHDIRALGFRGEALPSIGSVSRLSLKSRTQEAESGFEITVTGGRMDGPRPAALNQGTIAEVRDLFYATPARLKFMKTDRAEAMAVGDVVKRVAIAFPHIRFALAGSDRTPLELPATGVGSEGMLERIAQVLGKEFSENAIAIDAERDGVRLAGFAGIPSFNRGNALHQFAYVNGRPVRDKQIWGAIRGAYADVIARDRHAVAVLFLTLDPELVDVNVHPAKADVRFRDPGLVRGLIVGAIKQALSQSGIRAATSGAEAMMQAFRAEGFGAGDAPSPQAAPYRAPAYQSGNWSAPPRPRTEWSPATAPYRPLEMDMGFGESAQAAFEGVATPSADARAMIEEAPADLLAAPLGAARAQIHANYIVAQTDDSLVIVDQHAAHERLVYEALKNALHSRPLPAQMLLIPEIVDLPEEDAERLAAHAETLARFGLGIELFGPGAIMVRETPAMLGETDTQQLIRDLSDEIAEHDTSDGLKAMLDHVAATMACHGSVRSGRRLKPEEMNALLRQMEATPGSGTCNHGRPTYIELKLNDIERLFGRR</sequence>
<dbReference type="SMART" id="SM00853">
    <property type="entry name" value="MutL_C"/>
    <property type="match status" value="1"/>
</dbReference>
<keyword evidence="10" id="KW-1185">Reference proteome</keyword>
<proteinExistence type="inferred from homology"/>
<feature type="domain" description="DNA mismatch repair protein S5" evidence="8">
    <location>
        <begin position="258"/>
        <end position="376"/>
    </location>
</feature>
<dbReference type="PROSITE" id="PS00058">
    <property type="entry name" value="DNA_MISMATCH_REPAIR_1"/>
    <property type="match status" value="1"/>
</dbReference>
<evidence type="ECO:0000313" key="10">
    <source>
        <dbReference type="Proteomes" id="UP000247454"/>
    </source>
</evidence>
<dbReference type="Gene3D" id="3.30.230.10">
    <property type="match status" value="1"/>
</dbReference>
<comment type="caution">
    <text evidence="9">The sequence shown here is derived from an EMBL/GenBank/DDBJ whole genome shotgun (WGS) entry which is preliminary data.</text>
</comment>
<dbReference type="InterPro" id="IPR042121">
    <property type="entry name" value="MutL_C_regsub"/>
</dbReference>
<feature type="domain" description="MutL C-terminal dimerisation" evidence="7">
    <location>
        <begin position="485"/>
        <end position="628"/>
    </location>
</feature>
<dbReference type="HAMAP" id="MF_00149">
    <property type="entry name" value="DNA_mis_repair"/>
    <property type="match status" value="1"/>
</dbReference>
<dbReference type="GO" id="GO:0140664">
    <property type="term" value="F:ATP-dependent DNA damage sensor activity"/>
    <property type="evidence" value="ECO:0007669"/>
    <property type="project" value="InterPro"/>
</dbReference>
<dbReference type="GO" id="GO:0016887">
    <property type="term" value="F:ATP hydrolysis activity"/>
    <property type="evidence" value="ECO:0007669"/>
    <property type="project" value="InterPro"/>
</dbReference>
<dbReference type="SMART" id="SM01340">
    <property type="entry name" value="DNA_mis_repair"/>
    <property type="match status" value="1"/>
</dbReference>
<dbReference type="FunFam" id="3.30.565.10:FF:000003">
    <property type="entry name" value="DNA mismatch repair endonuclease MutL"/>
    <property type="match status" value="1"/>
</dbReference>
<dbReference type="EMBL" id="QJTF01000001">
    <property type="protein sequence ID" value="PYE90429.1"/>
    <property type="molecule type" value="Genomic_DNA"/>
</dbReference>
<dbReference type="PANTHER" id="PTHR10073:SF12">
    <property type="entry name" value="DNA MISMATCH REPAIR PROTEIN MLH1"/>
    <property type="match status" value="1"/>
</dbReference>
<dbReference type="InterPro" id="IPR042120">
    <property type="entry name" value="MutL_C_dimsub"/>
</dbReference>
<evidence type="ECO:0000256" key="6">
    <source>
        <dbReference type="SAM" id="MobiDB-lite"/>
    </source>
</evidence>
<dbReference type="InterPro" id="IPR036890">
    <property type="entry name" value="HATPase_C_sf"/>
</dbReference>
<dbReference type="Gene3D" id="3.30.565.10">
    <property type="entry name" value="Histidine kinase-like ATPase, C-terminal domain"/>
    <property type="match status" value="1"/>
</dbReference>
<dbReference type="Proteomes" id="UP000247454">
    <property type="component" value="Unassembled WGS sequence"/>
</dbReference>
<evidence type="ECO:0000256" key="5">
    <source>
        <dbReference type="HAMAP-Rule" id="MF_00149"/>
    </source>
</evidence>
<dbReference type="InterPro" id="IPR037198">
    <property type="entry name" value="MutL_C_sf"/>
</dbReference>
<dbReference type="Pfam" id="PF01119">
    <property type="entry name" value="DNA_mis_repair"/>
    <property type="match status" value="1"/>
</dbReference>
<dbReference type="InterPro" id="IPR020568">
    <property type="entry name" value="Ribosomal_Su5_D2-typ_SF"/>
</dbReference>
<dbReference type="GO" id="GO:0032300">
    <property type="term" value="C:mismatch repair complex"/>
    <property type="evidence" value="ECO:0007669"/>
    <property type="project" value="InterPro"/>
</dbReference>
<comment type="similarity">
    <text evidence="1 5">Belongs to the DNA mismatch repair MutL/HexB family.</text>
</comment>
<dbReference type="GO" id="GO:0005524">
    <property type="term" value="F:ATP binding"/>
    <property type="evidence" value="ECO:0007669"/>
    <property type="project" value="InterPro"/>
</dbReference>
<dbReference type="Pfam" id="PF13589">
    <property type="entry name" value="HATPase_c_3"/>
    <property type="match status" value="1"/>
</dbReference>
<evidence type="ECO:0000256" key="1">
    <source>
        <dbReference type="ARBA" id="ARBA00006082"/>
    </source>
</evidence>
<evidence type="ECO:0000256" key="3">
    <source>
        <dbReference type="ARBA" id="ARBA00022763"/>
    </source>
</evidence>
<keyword evidence="3 5" id="KW-0227">DNA damage</keyword>
<dbReference type="InterPro" id="IPR014721">
    <property type="entry name" value="Ribsml_uS5_D2-typ_fold_subgr"/>
</dbReference>